<dbReference type="RefSeq" id="WP_236957196.1">
    <property type="nucleotide sequence ID" value="NZ_JAETXX010000001.1"/>
</dbReference>
<keyword evidence="2" id="KW-1185">Reference proteome</keyword>
<gene>
    <name evidence="1" type="ORF">JM658_00120</name>
</gene>
<evidence type="ECO:0000313" key="1">
    <source>
        <dbReference type="EMBL" id="MCF8713220.1"/>
    </source>
</evidence>
<sequence length="225" mass="25561">MKKYIVLTVLFVLPIAVYLFFASGVNNFGKLPILNSEIEEVSGLEDADGLGVEFKDKITVLGFLGDNVEAHKLNAFNLNQKIFKRFGGFTDFQFVFLSPKGSEQDVENLKVELKSLTDISNWHFVFTSEEKIKSVFKSLETPFSLNEELYSPYVFIVDKDASLRGRLKDDHTGRKLYGYDATSVAVLNNKMIDDIKVLLAEYRLAVKKNGVTEKDAFLKYNKDEE</sequence>
<dbReference type="EMBL" id="JAETXX010000001">
    <property type="protein sequence ID" value="MCF8713220.1"/>
    <property type="molecule type" value="Genomic_DNA"/>
</dbReference>
<protein>
    <submittedName>
        <fullName evidence="1">Uncharacterized protein</fullName>
    </submittedName>
</protein>
<name>A0ABS9IYQ9_9FLAO</name>
<dbReference type="Proteomes" id="UP000829517">
    <property type="component" value="Unassembled WGS sequence"/>
</dbReference>
<reference evidence="1 2" key="1">
    <citation type="submission" date="2021-01" db="EMBL/GenBank/DDBJ databases">
        <title>Genome sequencing of Joostella atrarenae M1-2 (= KCTC 23194).</title>
        <authorList>
            <person name="Zakaria M.R."/>
            <person name="Lam M.Q."/>
            <person name="Chong C.S."/>
        </authorList>
    </citation>
    <scope>NUCLEOTIDE SEQUENCE [LARGE SCALE GENOMIC DNA]</scope>
    <source>
        <strain evidence="1 2">M1-2</strain>
    </source>
</reference>
<proteinExistence type="predicted"/>
<organism evidence="1 2">
    <name type="scientific">Joostella atrarenae</name>
    <dbReference type="NCBI Taxonomy" id="679257"/>
    <lineage>
        <taxon>Bacteria</taxon>
        <taxon>Pseudomonadati</taxon>
        <taxon>Bacteroidota</taxon>
        <taxon>Flavobacteriia</taxon>
        <taxon>Flavobacteriales</taxon>
        <taxon>Flavobacteriaceae</taxon>
        <taxon>Joostella</taxon>
    </lineage>
</organism>
<evidence type="ECO:0000313" key="2">
    <source>
        <dbReference type="Proteomes" id="UP000829517"/>
    </source>
</evidence>
<dbReference type="Gene3D" id="3.40.30.10">
    <property type="entry name" value="Glutaredoxin"/>
    <property type="match status" value="1"/>
</dbReference>
<accession>A0ABS9IYQ9</accession>
<comment type="caution">
    <text evidence="1">The sequence shown here is derived from an EMBL/GenBank/DDBJ whole genome shotgun (WGS) entry which is preliminary data.</text>
</comment>